<dbReference type="NCBIfam" id="NF038277">
    <property type="entry name" value="accessory_MacP"/>
    <property type="match status" value="1"/>
</dbReference>
<proteinExistence type="predicted"/>
<keyword evidence="2" id="KW-1133">Transmembrane helix</keyword>
<dbReference type="PATRIC" id="fig|1449336.4.peg.2235"/>
<dbReference type="InterPro" id="IPR047752">
    <property type="entry name" value="MacP"/>
</dbReference>
<dbReference type="eggNOG" id="ENOG502ZGNV">
    <property type="taxonomic scope" value="Bacteria"/>
</dbReference>
<accession>A0A0R2HVJ6</accession>
<keyword evidence="4" id="KW-1185">Reference proteome</keyword>
<dbReference type="Proteomes" id="UP000051658">
    <property type="component" value="Unassembled WGS sequence"/>
</dbReference>
<organism evidence="3 4">
    <name type="scientific">Carnobacterium divergens DSM 20623</name>
    <dbReference type="NCBI Taxonomy" id="1449336"/>
    <lineage>
        <taxon>Bacteria</taxon>
        <taxon>Bacillati</taxon>
        <taxon>Bacillota</taxon>
        <taxon>Bacilli</taxon>
        <taxon>Lactobacillales</taxon>
        <taxon>Carnobacteriaceae</taxon>
        <taxon>Carnobacterium</taxon>
    </lineage>
</organism>
<name>A0A0R2HVJ6_CARDV</name>
<sequence length="89" mass="10634">MNRYMSKPEMTRTELKKLKEQEEKNRKKRDKERLKVEREYQKQLEKEGQVTKSRVIENEKSRETGRFLTKAILIVAVLLAIVLAIVFLV</sequence>
<gene>
    <name evidence="3" type="ORF">IV74_GL002197</name>
</gene>
<protein>
    <submittedName>
        <fullName evidence="3">Uncharacterized protein</fullName>
    </submittedName>
</protein>
<feature type="region of interest" description="Disordered" evidence="1">
    <location>
        <begin position="1"/>
        <end position="35"/>
    </location>
</feature>
<dbReference type="Pfam" id="PF26336">
    <property type="entry name" value="MacP_activator"/>
    <property type="match status" value="1"/>
</dbReference>
<comment type="caution">
    <text evidence="3">The sequence shown here is derived from an EMBL/GenBank/DDBJ whole genome shotgun (WGS) entry which is preliminary data.</text>
</comment>
<dbReference type="AlphaFoldDB" id="A0A0R2HVJ6"/>
<keyword evidence="2" id="KW-0472">Membrane</keyword>
<evidence type="ECO:0000256" key="1">
    <source>
        <dbReference type="SAM" id="MobiDB-lite"/>
    </source>
</evidence>
<evidence type="ECO:0000313" key="4">
    <source>
        <dbReference type="Proteomes" id="UP000051658"/>
    </source>
</evidence>
<evidence type="ECO:0000313" key="3">
    <source>
        <dbReference type="EMBL" id="KRN54613.1"/>
    </source>
</evidence>
<dbReference type="EMBL" id="JQBS01000035">
    <property type="protein sequence ID" value="KRN54613.1"/>
    <property type="molecule type" value="Genomic_DNA"/>
</dbReference>
<feature type="transmembrane region" description="Helical" evidence="2">
    <location>
        <begin position="67"/>
        <end position="88"/>
    </location>
</feature>
<feature type="compositionally biased region" description="Basic and acidic residues" evidence="1">
    <location>
        <begin position="9"/>
        <end position="35"/>
    </location>
</feature>
<reference evidence="3 4" key="1">
    <citation type="journal article" date="2015" name="Genome Announc.">
        <title>Expanding the biotechnology potential of lactobacilli through comparative genomics of 213 strains and associated genera.</title>
        <authorList>
            <person name="Sun Z."/>
            <person name="Harris H.M."/>
            <person name="McCann A."/>
            <person name="Guo C."/>
            <person name="Argimon S."/>
            <person name="Zhang W."/>
            <person name="Yang X."/>
            <person name="Jeffery I.B."/>
            <person name="Cooney J.C."/>
            <person name="Kagawa T.F."/>
            <person name="Liu W."/>
            <person name="Song Y."/>
            <person name="Salvetti E."/>
            <person name="Wrobel A."/>
            <person name="Rasinkangas P."/>
            <person name="Parkhill J."/>
            <person name="Rea M.C."/>
            <person name="O'Sullivan O."/>
            <person name="Ritari J."/>
            <person name="Douillard F.P."/>
            <person name="Paul Ross R."/>
            <person name="Yang R."/>
            <person name="Briner A.E."/>
            <person name="Felis G.E."/>
            <person name="de Vos W.M."/>
            <person name="Barrangou R."/>
            <person name="Klaenhammer T.R."/>
            <person name="Caufield P.W."/>
            <person name="Cui Y."/>
            <person name="Zhang H."/>
            <person name="O'Toole P.W."/>
        </authorList>
    </citation>
    <scope>NUCLEOTIDE SEQUENCE [LARGE SCALE GENOMIC DNA]</scope>
    <source>
        <strain evidence="3 4">DSM 20623</strain>
    </source>
</reference>
<evidence type="ECO:0000256" key="2">
    <source>
        <dbReference type="SAM" id="Phobius"/>
    </source>
</evidence>
<keyword evidence="2" id="KW-0812">Transmembrane</keyword>